<sequence>MSLSISLHLLARTPEPGRVKTRLIPVLGEEGASDLQRLLLERALALPAQGFTERFLWLDEDPDEELEALAESFDWTVIGQPAGDLGERMRRIAALGLAESDAVVLIGNDCPALDGDYLGAACQALTTQEAVLGPAEDGGYVLLGLRRLDPLLFEAMPWGTDQILALTCERLQQLGWEHELLSVLWDVDRPEDLPRLAELGIRLRVI</sequence>
<evidence type="ECO:0000313" key="2">
    <source>
        <dbReference type="Proteomes" id="UP000284021"/>
    </source>
</evidence>
<dbReference type="Proteomes" id="UP000284021">
    <property type="component" value="Unassembled WGS sequence"/>
</dbReference>
<dbReference type="SUPFAM" id="SSF53448">
    <property type="entry name" value="Nucleotide-diphospho-sugar transferases"/>
    <property type="match status" value="1"/>
</dbReference>
<dbReference type="InterPro" id="IPR029044">
    <property type="entry name" value="Nucleotide-diphossugar_trans"/>
</dbReference>
<dbReference type="NCBIfam" id="TIGR04282">
    <property type="entry name" value="glyco_like_cofC"/>
    <property type="match status" value="1"/>
</dbReference>
<dbReference type="PANTHER" id="PTHR36529:SF1">
    <property type="entry name" value="GLYCOSYLTRANSFERASE"/>
    <property type="match status" value="1"/>
</dbReference>
<dbReference type="Pfam" id="PF09837">
    <property type="entry name" value="DUF2064"/>
    <property type="match status" value="1"/>
</dbReference>
<dbReference type="OrthoDB" id="9798250at2"/>
<gene>
    <name evidence="1" type="ORF">D3879_17650</name>
</gene>
<reference evidence="1 2" key="1">
    <citation type="submission" date="2018-09" db="EMBL/GenBank/DDBJ databases">
        <authorList>
            <person name="Zhu H."/>
        </authorList>
    </citation>
    <scope>NUCLEOTIDE SEQUENCE [LARGE SCALE GENOMIC DNA]</scope>
    <source>
        <strain evidence="1 2">K1S02-6</strain>
    </source>
</reference>
<evidence type="ECO:0000313" key="1">
    <source>
        <dbReference type="EMBL" id="RJG09883.1"/>
    </source>
</evidence>
<organism evidence="1 2">
    <name type="scientific">Pseudomonas cavernicola</name>
    <dbReference type="NCBI Taxonomy" id="2320866"/>
    <lineage>
        <taxon>Bacteria</taxon>
        <taxon>Pseudomonadati</taxon>
        <taxon>Pseudomonadota</taxon>
        <taxon>Gammaproteobacteria</taxon>
        <taxon>Pseudomonadales</taxon>
        <taxon>Pseudomonadaceae</taxon>
        <taxon>Pseudomonas</taxon>
    </lineage>
</organism>
<comment type="caution">
    <text evidence="1">The sequence shown here is derived from an EMBL/GenBank/DDBJ whole genome shotgun (WGS) entry which is preliminary data.</text>
</comment>
<accession>A0A418XC26</accession>
<name>A0A418XC26_9PSED</name>
<dbReference type="EMBL" id="QYUR01000006">
    <property type="protein sequence ID" value="RJG09883.1"/>
    <property type="molecule type" value="Genomic_DNA"/>
</dbReference>
<protein>
    <submittedName>
        <fullName evidence="1">DUF2064 domain-containing protein</fullName>
    </submittedName>
</protein>
<dbReference type="AlphaFoldDB" id="A0A418XC26"/>
<dbReference type="PANTHER" id="PTHR36529">
    <property type="entry name" value="SLL1095 PROTEIN"/>
    <property type="match status" value="1"/>
</dbReference>
<dbReference type="RefSeq" id="WP_119955573.1">
    <property type="nucleotide sequence ID" value="NZ_QYUR01000006.1"/>
</dbReference>
<dbReference type="InterPro" id="IPR018641">
    <property type="entry name" value="Trfase_1_rSAM/seldom-assoc"/>
</dbReference>
<keyword evidence="2" id="KW-1185">Reference proteome</keyword>
<dbReference type="Gene3D" id="3.90.550.10">
    <property type="entry name" value="Spore Coat Polysaccharide Biosynthesis Protein SpsA, Chain A"/>
    <property type="match status" value="1"/>
</dbReference>
<proteinExistence type="predicted"/>